<dbReference type="Pfam" id="PF10988">
    <property type="entry name" value="DUF2807"/>
    <property type="match status" value="1"/>
</dbReference>
<reference evidence="2 3" key="1">
    <citation type="submission" date="2018-06" db="EMBL/GenBank/DDBJ databases">
        <authorList>
            <consortium name="Pathogen Informatics"/>
            <person name="Doyle S."/>
        </authorList>
    </citation>
    <scope>NUCLEOTIDE SEQUENCE [LARGE SCALE GENOMIC DNA]</scope>
    <source>
        <strain evidence="2 3">NCTC10588</strain>
    </source>
</reference>
<sequence length="235" mass="24698">MAGILRSVFKITIMKNILAGAIAIVAVQFSFAQTVKNVGTFSSLKVYDKIPVVLIPSTSNKVEVNGKKSSDVEVINKNGELKVRMTTTNLLQGDDVKVRVFYDRLNDIQASQGATVSNEGVLEGNKIVLTANEGSSIIMGLKAKTLEVKSNTGGLITLSGHANNQNAIVNTGAKYYGKQLATTTTSVTVNAGGEAEVSATESVDAKTRAGGNITVYGNPADKKTKKIAGGNISFK</sequence>
<dbReference type="InterPro" id="IPR021255">
    <property type="entry name" value="DUF2807"/>
</dbReference>
<dbReference type="AlphaFoldDB" id="A0A7Z7LYY7"/>
<feature type="domain" description="Putative auto-transporter adhesin head GIN" evidence="1">
    <location>
        <begin position="41"/>
        <end position="219"/>
    </location>
</feature>
<proteinExistence type="predicted"/>
<dbReference type="Gene3D" id="2.160.20.120">
    <property type="match status" value="1"/>
</dbReference>
<comment type="caution">
    <text evidence="2">The sequence shown here is derived from an EMBL/GenBank/DDBJ whole genome shotgun (WGS) entry which is preliminary data.</text>
</comment>
<evidence type="ECO:0000313" key="3">
    <source>
        <dbReference type="Proteomes" id="UP000254876"/>
    </source>
</evidence>
<name>A0A7Z7LYY7_9FLAO</name>
<evidence type="ECO:0000259" key="1">
    <source>
        <dbReference type="Pfam" id="PF10988"/>
    </source>
</evidence>
<protein>
    <submittedName>
        <fullName evidence="2">Protein of uncharacterized function (DUF2807)</fullName>
    </submittedName>
</protein>
<organism evidence="2 3">
    <name type="scientific">Elizabethkingia anophelis</name>
    <dbReference type="NCBI Taxonomy" id="1117645"/>
    <lineage>
        <taxon>Bacteria</taxon>
        <taxon>Pseudomonadati</taxon>
        <taxon>Bacteroidota</taxon>
        <taxon>Flavobacteriia</taxon>
        <taxon>Flavobacteriales</taxon>
        <taxon>Weeksellaceae</taxon>
        <taxon>Elizabethkingia</taxon>
    </lineage>
</organism>
<dbReference type="EMBL" id="UFYD01000001">
    <property type="protein sequence ID" value="STD10566.1"/>
    <property type="molecule type" value="Genomic_DNA"/>
</dbReference>
<dbReference type="Proteomes" id="UP000254876">
    <property type="component" value="Unassembled WGS sequence"/>
</dbReference>
<evidence type="ECO:0000313" key="2">
    <source>
        <dbReference type="EMBL" id="STD10566.1"/>
    </source>
</evidence>
<gene>
    <name evidence="2" type="ORF">NCTC10588_03242</name>
</gene>
<accession>A0A7Z7LYY7</accession>